<reference evidence="3" key="1">
    <citation type="submission" date="2016-10" db="EMBL/GenBank/DDBJ databases">
        <authorList>
            <person name="Varghese N."/>
            <person name="Submissions S."/>
        </authorList>
    </citation>
    <scope>NUCLEOTIDE SEQUENCE [LARGE SCALE GENOMIC DNA]</scope>
    <source>
        <strain evidence="3">DSM 24536</strain>
    </source>
</reference>
<keyword evidence="1" id="KW-0472">Membrane</keyword>
<dbReference type="OrthoDB" id="1525231at2"/>
<feature type="transmembrane region" description="Helical" evidence="1">
    <location>
        <begin position="82"/>
        <end position="109"/>
    </location>
</feature>
<evidence type="ECO:0000313" key="2">
    <source>
        <dbReference type="EMBL" id="SDL77496.1"/>
    </source>
</evidence>
<dbReference type="AlphaFoldDB" id="A0A1G9MT67"/>
<proteinExistence type="predicted"/>
<gene>
    <name evidence="2" type="ORF">SAMN05421813_102107</name>
</gene>
<name>A0A1G9MT67_9SPHI</name>
<evidence type="ECO:0000256" key="1">
    <source>
        <dbReference type="SAM" id="Phobius"/>
    </source>
</evidence>
<dbReference type="Proteomes" id="UP000199226">
    <property type="component" value="Unassembled WGS sequence"/>
</dbReference>
<dbReference type="RefSeq" id="WP_090698775.1">
    <property type="nucleotide sequence ID" value="NZ_FNHH01000002.1"/>
</dbReference>
<evidence type="ECO:0000313" key="3">
    <source>
        <dbReference type="Proteomes" id="UP000199226"/>
    </source>
</evidence>
<organism evidence="2 3">
    <name type="scientific">Daejeonella rubra</name>
    <dbReference type="NCBI Taxonomy" id="990371"/>
    <lineage>
        <taxon>Bacteria</taxon>
        <taxon>Pseudomonadati</taxon>
        <taxon>Bacteroidota</taxon>
        <taxon>Sphingobacteriia</taxon>
        <taxon>Sphingobacteriales</taxon>
        <taxon>Sphingobacteriaceae</taxon>
        <taxon>Daejeonella</taxon>
    </lineage>
</organism>
<dbReference type="STRING" id="990371.SAMN05421813_102107"/>
<feature type="transmembrane region" description="Helical" evidence="1">
    <location>
        <begin position="6"/>
        <end position="32"/>
    </location>
</feature>
<accession>A0A1G9MT67</accession>
<keyword evidence="1" id="KW-1133">Transmembrane helix</keyword>
<keyword evidence="3" id="KW-1185">Reference proteome</keyword>
<feature type="transmembrane region" description="Helical" evidence="1">
    <location>
        <begin position="44"/>
        <end position="62"/>
    </location>
</feature>
<dbReference type="EMBL" id="FNHH01000002">
    <property type="protein sequence ID" value="SDL77496.1"/>
    <property type="molecule type" value="Genomic_DNA"/>
</dbReference>
<keyword evidence="1" id="KW-0812">Transmembrane</keyword>
<protein>
    <submittedName>
        <fullName evidence="2">Uncharacterized protein</fullName>
    </submittedName>
</protein>
<sequence>MLFLLIAVISLILQLFLPWWIIAPVAFGLAAWKASSGKNAFGSAFFAIFLVWIVAGLIHTIPNENILANRVGTMLNLPENSINWTIVLLLTGIIGGLASGFSALAGFFAKEAIGAKAEIKKL</sequence>